<keyword evidence="1" id="KW-1133">Transmembrane helix</keyword>
<protein>
    <submittedName>
        <fullName evidence="2">Uncharacterized protein</fullName>
    </submittedName>
</protein>
<evidence type="ECO:0000313" key="2">
    <source>
        <dbReference type="EMBL" id="KAJ7753989.1"/>
    </source>
</evidence>
<evidence type="ECO:0000313" key="3">
    <source>
        <dbReference type="Proteomes" id="UP001215598"/>
    </source>
</evidence>
<dbReference type="Proteomes" id="UP001215598">
    <property type="component" value="Unassembled WGS sequence"/>
</dbReference>
<keyword evidence="1" id="KW-0472">Membrane</keyword>
<accession>A0AAD7NBP5</accession>
<organism evidence="2 3">
    <name type="scientific">Mycena metata</name>
    <dbReference type="NCBI Taxonomy" id="1033252"/>
    <lineage>
        <taxon>Eukaryota</taxon>
        <taxon>Fungi</taxon>
        <taxon>Dikarya</taxon>
        <taxon>Basidiomycota</taxon>
        <taxon>Agaricomycotina</taxon>
        <taxon>Agaricomycetes</taxon>
        <taxon>Agaricomycetidae</taxon>
        <taxon>Agaricales</taxon>
        <taxon>Marasmiineae</taxon>
        <taxon>Mycenaceae</taxon>
        <taxon>Mycena</taxon>
    </lineage>
</organism>
<keyword evidence="3" id="KW-1185">Reference proteome</keyword>
<reference evidence="2" key="1">
    <citation type="submission" date="2023-03" db="EMBL/GenBank/DDBJ databases">
        <title>Massive genome expansion in bonnet fungi (Mycena s.s.) driven by repeated elements and novel gene families across ecological guilds.</title>
        <authorList>
            <consortium name="Lawrence Berkeley National Laboratory"/>
            <person name="Harder C.B."/>
            <person name="Miyauchi S."/>
            <person name="Viragh M."/>
            <person name="Kuo A."/>
            <person name="Thoen E."/>
            <person name="Andreopoulos B."/>
            <person name="Lu D."/>
            <person name="Skrede I."/>
            <person name="Drula E."/>
            <person name="Henrissat B."/>
            <person name="Morin E."/>
            <person name="Kohler A."/>
            <person name="Barry K."/>
            <person name="LaButti K."/>
            <person name="Morin E."/>
            <person name="Salamov A."/>
            <person name="Lipzen A."/>
            <person name="Mereny Z."/>
            <person name="Hegedus B."/>
            <person name="Baldrian P."/>
            <person name="Stursova M."/>
            <person name="Weitz H."/>
            <person name="Taylor A."/>
            <person name="Grigoriev I.V."/>
            <person name="Nagy L.G."/>
            <person name="Martin F."/>
            <person name="Kauserud H."/>
        </authorList>
    </citation>
    <scope>NUCLEOTIDE SEQUENCE</scope>
    <source>
        <strain evidence="2">CBHHK182m</strain>
    </source>
</reference>
<sequence length="81" mass="9394">MLTLSCALFAGILKLLTIFLYPSISQLFNMPVNQSQHPSLHLLNVLRTFYINFNIIDARNMAYLPPLLFLLMSRHWLGFLL</sequence>
<feature type="non-terminal residue" evidence="2">
    <location>
        <position position="1"/>
    </location>
</feature>
<dbReference type="AlphaFoldDB" id="A0AAD7NBP5"/>
<evidence type="ECO:0000256" key="1">
    <source>
        <dbReference type="SAM" id="Phobius"/>
    </source>
</evidence>
<proteinExistence type="predicted"/>
<name>A0AAD7NBP5_9AGAR</name>
<dbReference type="EMBL" id="JARKIB010000053">
    <property type="protein sequence ID" value="KAJ7753989.1"/>
    <property type="molecule type" value="Genomic_DNA"/>
</dbReference>
<feature type="transmembrane region" description="Helical" evidence="1">
    <location>
        <begin position="49"/>
        <end position="71"/>
    </location>
</feature>
<keyword evidence="1" id="KW-0812">Transmembrane</keyword>
<comment type="caution">
    <text evidence="2">The sequence shown here is derived from an EMBL/GenBank/DDBJ whole genome shotgun (WGS) entry which is preliminary data.</text>
</comment>
<gene>
    <name evidence="2" type="ORF">B0H16DRAFT_1542994</name>
</gene>